<evidence type="ECO:0000313" key="1">
    <source>
        <dbReference type="EMBL" id="OIV89489.1"/>
    </source>
</evidence>
<reference evidence="1 2" key="1">
    <citation type="journal article" date="2017" name="Plant Biotechnol. J.">
        <title>A comprehensive draft genome sequence for lupin (Lupinus angustifolius), an emerging health food: insights into plant-microbe interactions and legume evolution.</title>
        <authorList>
            <person name="Hane J.K."/>
            <person name="Ming Y."/>
            <person name="Kamphuis L.G."/>
            <person name="Nelson M.N."/>
            <person name="Garg G."/>
            <person name="Atkins C.A."/>
            <person name="Bayer P.E."/>
            <person name="Bravo A."/>
            <person name="Bringans S."/>
            <person name="Cannon S."/>
            <person name="Edwards D."/>
            <person name="Foley R."/>
            <person name="Gao L.L."/>
            <person name="Harrison M.J."/>
            <person name="Huang W."/>
            <person name="Hurgobin B."/>
            <person name="Li S."/>
            <person name="Liu C.W."/>
            <person name="McGrath A."/>
            <person name="Morahan G."/>
            <person name="Murray J."/>
            <person name="Weller J."/>
            <person name="Jian J."/>
            <person name="Singh K.B."/>
        </authorList>
    </citation>
    <scope>NUCLEOTIDE SEQUENCE [LARGE SCALE GENOMIC DNA]</scope>
    <source>
        <strain evidence="2">cv. Tanjil</strain>
        <tissue evidence="1">Whole plant</tissue>
    </source>
</reference>
<dbReference type="AlphaFoldDB" id="A0A1J7G581"/>
<sequence length="172" mass="18901">MQPQSSGKFRPRLNTGEGMISNKYREGNMKRTLRRVSKSSSLAKLWYGDDLDRWSALRSDSKFLMRLSHLSRIRFGDSVPGWVVAGGGRAEDSSVTLSTQKDVMLGEAFRGIAAARRGTSTIIRKCVLVVTASHGRSEASSVTSPAWKDVVLGEALRGTTSARWGANQIIRK</sequence>
<evidence type="ECO:0000313" key="2">
    <source>
        <dbReference type="Proteomes" id="UP000188354"/>
    </source>
</evidence>
<name>A0A1J7G581_LUPAN</name>
<dbReference type="Gramene" id="OIV89489">
    <property type="protein sequence ID" value="OIV89489"/>
    <property type="gene ID" value="TanjilG_20554"/>
</dbReference>
<organism evidence="1 2">
    <name type="scientific">Lupinus angustifolius</name>
    <name type="common">Narrow-leaved blue lupine</name>
    <dbReference type="NCBI Taxonomy" id="3871"/>
    <lineage>
        <taxon>Eukaryota</taxon>
        <taxon>Viridiplantae</taxon>
        <taxon>Streptophyta</taxon>
        <taxon>Embryophyta</taxon>
        <taxon>Tracheophyta</taxon>
        <taxon>Spermatophyta</taxon>
        <taxon>Magnoliopsida</taxon>
        <taxon>eudicotyledons</taxon>
        <taxon>Gunneridae</taxon>
        <taxon>Pentapetalae</taxon>
        <taxon>rosids</taxon>
        <taxon>fabids</taxon>
        <taxon>Fabales</taxon>
        <taxon>Fabaceae</taxon>
        <taxon>Papilionoideae</taxon>
        <taxon>50 kb inversion clade</taxon>
        <taxon>genistoids sensu lato</taxon>
        <taxon>core genistoids</taxon>
        <taxon>Genisteae</taxon>
        <taxon>Lupinus</taxon>
    </lineage>
</organism>
<accession>A0A1J7G581</accession>
<proteinExistence type="predicted"/>
<protein>
    <submittedName>
        <fullName evidence="1">Uncharacterized protein</fullName>
    </submittedName>
</protein>
<dbReference type="EMBL" id="KV862287">
    <property type="protein sequence ID" value="OIV89489.1"/>
    <property type="molecule type" value="Genomic_DNA"/>
</dbReference>
<gene>
    <name evidence="1" type="ORF">TanjilG_20554</name>
</gene>
<dbReference type="Proteomes" id="UP000188354">
    <property type="component" value="Unassembled WGS sequence"/>
</dbReference>
<keyword evidence="2" id="KW-1185">Reference proteome</keyword>